<name>A0A0F9D9T3_9ZZZZ</name>
<reference evidence="1" key="1">
    <citation type="journal article" date="2015" name="Nature">
        <title>Complex archaea that bridge the gap between prokaryotes and eukaryotes.</title>
        <authorList>
            <person name="Spang A."/>
            <person name="Saw J.H."/>
            <person name="Jorgensen S.L."/>
            <person name="Zaremba-Niedzwiedzka K."/>
            <person name="Martijn J."/>
            <person name="Lind A.E."/>
            <person name="van Eijk R."/>
            <person name="Schleper C."/>
            <person name="Guy L."/>
            <person name="Ettema T.J."/>
        </authorList>
    </citation>
    <scope>NUCLEOTIDE SEQUENCE</scope>
</reference>
<proteinExistence type="predicted"/>
<protein>
    <submittedName>
        <fullName evidence="1">Uncharacterized protein</fullName>
    </submittedName>
</protein>
<gene>
    <name evidence="1" type="ORF">LCGC14_2225660</name>
</gene>
<organism evidence="1">
    <name type="scientific">marine sediment metagenome</name>
    <dbReference type="NCBI Taxonomy" id="412755"/>
    <lineage>
        <taxon>unclassified sequences</taxon>
        <taxon>metagenomes</taxon>
        <taxon>ecological metagenomes</taxon>
    </lineage>
</organism>
<dbReference type="AlphaFoldDB" id="A0A0F9D9T3"/>
<comment type="caution">
    <text evidence="1">The sequence shown here is derived from an EMBL/GenBank/DDBJ whole genome shotgun (WGS) entry which is preliminary data.</text>
</comment>
<sequence>MKTLKYVLFVVTLAMASIVFVASASASGWRWDRDAGSKARGDYGRNKPVARSCCTHQDSCSAKPCDSLSRSDCNRFRRTR</sequence>
<dbReference type="EMBL" id="LAZR01029836">
    <property type="protein sequence ID" value="KKL58409.1"/>
    <property type="molecule type" value="Genomic_DNA"/>
</dbReference>
<evidence type="ECO:0000313" key="1">
    <source>
        <dbReference type="EMBL" id="KKL58409.1"/>
    </source>
</evidence>
<accession>A0A0F9D9T3</accession>